<evidence type="ECO:0000259" key="8">
    <source>
        <dbReference type="SMART" id="SM01403"/>
    </source>
</evidence>
<evidence type="ECO:0000256" key="5">
    <source>
        <dbReference type="ARBA" id="ARBA00023274"/>
    </source>
</evidence>
<dbReference type="HOGENOM" id="CLU_099082_1_0_1"/>
<accession>A7SYK3</accession>
<dbReference type="InterPro" id="IPR027486">
    <property type="entry name" value="Ribosomal_uS10_dom"/>
</dbReference>
<dbReference type="GO" id="GO:0003735">
    <property type="term" value="F:structural constituent of ribosome"/>
    <property type="evidence" value="ECO:0007669"/>
    <property type="project" value="InterPro"/>
</dbReference>
<dbReference type="SMART" id="SM01403">
    <property type="entry name" value="Ribosomal_S10"/>
    <property type="match status" value="1"/>
</dbReference>
<evidence type="ECO:0000256" key="4">
    <source>
        <dbReference type="ARBA" id="ARBA00023128"/>
    </source>
</evidence>
<comment type="subcellular location">
    <subcellularLocation>
        <location evidence="1">Mitochondrion</location>
    </subcellularLocation>
</comment>
<keyword evidence="5" id="KW-0687">Ribonucleoprotein</keyword>
<dbReference type="Pfam" id="PF00338">
    <property type="entry name" value="Ribosomal_S10"/>
    <property type="match status" value="1"/>
</dbReference>
<dbReference type="STRING" id="45351.A7SYK3"/>
<keyword evidence="4" id="KW-0496">Mitochondrion</keyword>
<dbReference type="PANTHER" id="PTHR13334">
    <property type="entry name" value="MITOCHONDRIAL 28S RIBOSOMAL PROTEIN S10"/>
    <property type="match status" value="1"/>
</dbReference>
<dbReference type="SUPFAM" id="SSF54999">
    <property type="entry name" value="Ribosomal protein S10"/>
    <property type="match status" value="1"/>
</dbReference>
<proteinExistence type="inferred from homology"/>
<dbReference type="OMA" id="IRWVQPA"/>
<gene>
    <name evidence="9" type="ORF">NEMVEDRAFT_v1g137996</name>
</gene>
<evidence type="ECO:0000313" key="10">
    <source>
        <dbReference type="Proteomes" id="UP000001593"/>
    </source>
</evidence>
<dbReference type="AlphaFoldDB" id="A7SYK3"/>
<dbReference type="Proteomes" id="UP000001593">
    <property type="component" value="Unassembled WGS sequence"/>
</dbReference>
<keyword evidence="3" id="KW-0689">Ribosomal protein</keyword>
<dbReference type="HAMAP" id="MF_00508">
    <property type="entry name" value="Ribosomal_uS10"/>
    <property type="match status" value="1"/>
</dbReference>
<evidence type="ECO:0000256" key="7">
    <source>
        <dbReference type="ARBA" id="ARBA00035544"/>
    </source>
</evidence>
<dbReference type="PANTHER" id="PTHR13334:SF4">
    <property type="entry name" value="SMALL RIBOSOMAL SUBUNIT PROTEIN US10M"/>
    <property type="match status" value="1"/>
</dbReference>
<organism evidence="9 10">
    <name type="scientific">Nematostella vectensis</name>
    <name type="common">Starlet sea anemone</name>
    <dbReference type="NCBI Taxonomy" id="45351"/>
    <lineage>
        <taxon>Eukaryota</taxon>
        <taxon>Metazoa</taxon>
        <taxon>Cnidaria</taxon>
        <taxon>Anthozoa</taxon>
        <taxon>Hexacorallia</taxon>
        <taxon>Actiniaria</taxon>
        <taxon>Edwardsiidae</taxon>
        <taxon>Nematostella</taxon>
    </lineage>
</organism>
<name>A7SYK3_NEMVE</name>
<dbReference type="InParanoid" id="A7SYK3"/>
<feature type="non-terminal residue" evidence="9">
    <location>
        <position position="1"/>
    </location>
</feature>
<keyword evidence="10" id="KW-1185">Reference proteome</keyword>
<reference evidence="9 10" key="1">
    <citation type="journal article" date="2007" name="Science">
        <title>Sea anemone genome reveals ancestral eumetazoan gene repertoire and genomic organization.</title>
        <authorList>
            <person name="Putnam N.H."/>
            <person name="Srivastava M."/>
            <person name="Hellsten U."/>
            <person name="Dirks B."/>
            <person name="Chapman J."/>
            <person name="Salamov A."/>
            <person name="Terry A."/>
            <person name="Shapiro H."/>
            <person name="Lindquist E."/>
            <person name="Kapitonov V.V."/>
            <person name="Jurka J."/>
            <person name="Genikhovich G."/>
            <person name="Grigoriev I.V."/>
            <person name="Lucas S.M."/>
            <person name="Steele R.E."/>
            <person name="Finnerty J.R."/>
            <person name="Technau U."/>
            <person name="Martindale M.Q."/>
            <person name="Rokhsar D.S."/>
        </authorList>
    </citation>
    <scope>NUCLEOTIDE SEQUENCE [LARGE SCALE GENOMIC DNA]</scope>
    <source>
        <strain evidence="10">CH2 X CH6</strain>
    </source>
</reference>
<dbReference type="EMBL" id="DS469925">
    <property type="protein sequence ID" value="EDO31212.1"/>
    <property type="molecule type" value="Genomic_DNA"/>
</dbReference>
<dbReference type="InterPro" id="IPR036838">
    <property type="entry name" value="Ribosomal_uS10_dom_sf"/>
</dbReference>
<sequence>EDERLYSLISVKVKGSDEAVLKSYTHFVTRAANLLNIDISGRYSIQRATHILYTLLKSPHIYKKHRAQYEIRTHGRMLQLKNLTCNTADVFLEYIQRNLPEGVSMSVEQTALEPMPEYLQPPQ</sequence>
<feature type="domain" description="Small ribosomal subunit protein uS10" evidence="8">
    <location>
        <begin position="10"/>
        <end position="108"/>
    </location>
</feature>
<evidence type="ECO:0000256" key="3">
    <source>
        <dbReference type="ARBA" id="ARBA00022980"/>
    </source>
</evidence>
<dbReference type="PhylomeDB" id="A7SYK3"/>
<evidence type="ECO:0000256" key="6">
    <source>
        <dbReference type="ARBA" id="ARBA00035261"/>
    </source>
</evidence>
<feature type="non-terminal residue" evidence="9">
    <location>
        <position position="123"/>
    </location>
</feature>
<dbReference type="GO" id="GO:0006412">
    <property type="term" value="P:translation"/>
    <property type="evidence" value="ECO:0007669"/>
    <property type="project" value="InterPro"/>
</dbReference>
<comment type="similarity">
    <text evidence="2">Belongs to the universal ribosomal protein uS10 family.</text>
</comment>
<evidence type="ECO:0000313" key="9">
    <source>
        <dbReference type="EMBL" id="EDO31212.1"/>
    </source>
</evidence>
<dbReference type="InterPro" id="IPR001848">
    <property type="entry name" value="Ribosomal_uS10"/>
</dbReference>
<dbReference type="GO" id="GO:0005763">
    <property type="term" value="C:mitochondrial small ribosomal subunit"/>
    <property type="evidence" value="ECO:0007669"/>
    <property type="project" value="InterPro"/>
</dbReference>
<dbReference type="Gene3D" id="3.30.70.600">
    <property type="entry name" value="Ribosomal protein S10 domain"/>
    <property type="match status" value="1"/>
</dbReference>
<evidence type="ECO:0000256" key="1">
    <source>
        <dbReference type="ARBA" id="ARBA00004173"/>
    </source>
</evidence>
<evidence type="ECO:0000256" key="2">
    <source>
        <dbReference type="ARBA" id="ARBA00007102"/>
    </source>
</evidence>
<dbReference type="InterPro" id="IPR040055">
    <property type="entry name" value="Ribosomal_uS10m"/>
</dbReference>
<protein>
    <recommendedName>
        <fullName evidence="6">Small ribosomal subunit protein uS10m</fullName>
    </recommendedName>
    <alternativeName>
        <fullName evidence="7">28S ribosomal protein S10, mitochondrial</fullName>
    </alternativeName>
</protein>
<dbReference type="eggNOG" id="KOG3321">
    <property type="taxonomic scope" value="Eukaryota"/>
</dbReference>